<protein>
    <recommendedName>
        <fullName evidence="8 10">Phosphate acyltransferase</fullName>
        <ecNumber evidence="8 10">2.3.1.274</ecNumber>
    </recommendedName>
    <alternativeName>
        <fullName evidence="10">Acyl-ACP phosphotransacylase</fullName>
    </alternativeName>
    <alternativeName>
        <fullName evidence="10">Acyl-[acyl-carrier-protein]--phosphate acyltransferase</fullName>
    </alternativeName>
    <alternativeName>
        <fullName evidence="10">Phosphate-acyl-ACP acyltransferase</fullName>
    </alternativeName>
</protein>
<evidence type="ECO:0000256" key="6">
    <source>
        <dbReference type="ARBA" id="ARBA00023209"/>
    </source>
</evidence>
<evidence type="ECO:0000313" key="12">
    <source>
        <dbReference type="Proteomes" id="UP000256329"/>
    </source>
</evidence>
<dbReference type="EC" id="2.3.1.274" evidence="8 10"/>
<evidence type="ECO:0000256" key="9">
    <source>
        <dbReference type="ARBA" id="ARBA00046608"/>
    </source>
</evidence>
<dbReference type="NCBIfam" id="TIGR00182">
    <property type="entry name" value="plsX"/>
    <property type="match status" value="1"/>
</dbReference>
<evidence type="ECO:0000256" key="5">
    <source>
        <dbReference type="ARBA" id="ARBA00023098"/>
    </source>
</evidence>
<comment type="pathway">
    <text evidence="10">Lipid metabolism; phospholipid metabolism.</text>
</comment>
<accession>A0A3D8P6H5</accession>
<dbReference type="UniPathway" id="UPA00085"/>
<gene>
    <name evidence="10" type="primary">plsX</name>
    <name evidence="11" type="ORF">DXX99_04770</name>
</gene>
<evidence type="ECO:0000313" key="11">
    <source>
        <dbReference type="EMBL" id="RDV83614.1"/>
    </source>
</evidence>
<dbReference type="PIRSF" id="PIRSF002465">
    <property type="entry name" value="Phsphlp_syn_PlsX"/>
    <property type="match status" value="1"/>
</dbReference>
<evidence type="ECO:0000256" key="10">
    <source>
        <dbReference type="HAMAP-Rule" id="MF_00019"/>
    </source>
</evidence>
<dbReference type="PANTHER" id="PTHR30100:SF1">
    <property type="entry name" value="PHOSPHATE ACYLTRANSFERASE"/>
    <property type="match status" value="1"/>
</dbReference>
<evidence type="ECO:0000256" key="7">
    <source>
        <dbReference type="ARBA" id="ARBA00023264"/>
    </source>
</evidence>
<comment type="caution">
    <text evidence="11">The sequence shown here is derived from an EMBL/GenBank/DDBJ whole genome shotgun (WGS) entry which is preliminary data.</text>
</comment>
<reference evidence="11 12" key="1">
    <citation type="submission" date="2018-08" db="EMBL/GenBank/DDBJ databases">
        <title>Form III RuBisCO-mediated autotrophy in Thermodesulfobium bacteria.</title>
        <authorList>
            <person name="Toshchakov S.V."/>
            <person name="Kublanov I.V."/>
            <person name="Frolov E."/>
            <person name="Bonch-Osmolovskaya E.A."/>
            <person name="Tourova T.P."/>
            <person name="Chernych N.A."/>
            <person name="Lebedinsky A.V."/>
        </authorList>
    </citation>
    <scope>NUCLEOTIDE SEQUENCE [LARGE SCALE GENOMIC DNA]</scope>
    <source>
        <strain evidence="11 12">SR</strain>
    </source>
</reference>
<keyword evidence="7 10" id="KW-1208">Phospholipid metabolism</keyword>
<dbReference type="HAMAP" id="MF_00019">
    <property type="entry name" value="PlsX"/>
    <property type="match status" value="1"/>
</dbReference>
<keyword evidence="5 10" id="KW-0443">Lipid metabolism</keyword>
<comment type="subunit">
    <text evidence="9 10">Homodimer. Probably interacts with PlsY.</text>
</comment>
<sequence>MRVALDAMGGDYAPEATVEGAVAAVKSFEGIEVYLVGPEERLRPLIPANLGEKIKLVAASEVIGMGESPVQAVRRKRASSLVKTVELLKEGQVDAAVSAGNTGALLAAASLYLGRIPGVERPALMAQLPNPVGRTVLLDVGANVDVKPHHLAQFAVMGSIYARDMLGIASPRVGLLSIGEEETKGNELTLATLPLLRELPLNFIGNVEGRDVFNGRADVVVCDGFVGNVLLKAGEGLVQALEVMLKQELARNLPARILALATFFFLRNFRKRLDYAEYGGAPLLGVNGVVVAAHGCSRGNAIKNALRVAAEAVRCNLIATIAKGMTLLKQEKGVEVS</sequence>
<dbReference type="GO" id="GO:0008654">
    <property type="term" value="P:phospholipid biosynthetic process"/>
    <property type="evidence" value="ECO:0007669"/>
    <property type="project" value="UniProtKB-KW"/>
</dbReference>
<comment type="similarity">
    <text evidence="10">Belongs to the PlsX family.</text>
</comment>
<dbReference type="EMBL" id="QSLN01000004">
    <property type="protein sequence ID" value="RDV83614.1"/>
    <property type="molecule type" value="Genomic_DNA"/>
</dbReference>
<comment type="catalytic activity">
    <reaction evidence="1 10">
        <text>a fatty acyl-[ACP] + phosphate = an acyl phosphate + holo-[ACP]</text>
        <dbReference type="Rhea" id="RHEA:42292"/>
        <dbReference type="Rhea" id="RHEA-COMP:9685"/>
        <dbReference type="Rhea" id="RHEA-COMP:14125"/>
        <dbReference type="ChEBI" id="CHEBI:43474"/>
        <dbReference type="ChEBI" id="CHEBI:59918"/>
        <dbReference type="ChEBI" id="CHEBI:64479"/>
        <dbReference type="ChEBI" id="CHEBI:138651"/>
        <dbReference type="EC" id="2.3.1.274"/>
    </reaction>
</comment>
<name>A0A3D8P6H5_9THEO</name>
<dbReference type="RefSeq" id="WP_115792373.1">
    <property type="nucleotide sequence ID" value="NZ_QSLN01000004.1"/>
</dbReference>
<evidence type="ECO:0000256" key="8">
    <source>
        <dbReference type="ARBA" id="ARBA00024069"/>
    </source>
</evidence>
<dbReference type="AlphaFoldDB" id="A0A3D8P6H5"/>
<evidence type="ECO:0000256" key="2">
    <source>
        <dbReference type="ARBA" id="ARBA00022490"/>
    </source>
</evidence>
<dbReference type="PANTHER" id="PTHR30100">
    <property type="entry name" value="FATTY ACID/PHOSPHOLIPID SYNTHESIS PROTEIN PLSX"/>
    <property type="match status" value="1"/>
</dbReference>
<dbReference type="SUPFAM" id="SSF53659">
    <property type="entry name" value="Isocitrate/Isopropylmalate dehydrogenase-like"/>
    <property type="match status" value="1"/>
</dbReference>
<dbReference type="GO" id="GO:0006633">
    <property type="term" value="P:fatty acid biosynthetic process"/>
    <property type="evidence" value="ECO:0007669"/>
    <property type="project" value="UniProtKB-UniRule"/>
</dbReference>
<dbReference type="InterPro" id="IPR003664">
    <property type="entry name" value="FA_synthesis"/>
</dbReference>
<dbReference type="GO" id="GO:0043811">
    <property type="term" value="F:phosphate:acyl-[acyl carrier protein] acyltransferase activity"/>
    <property type="evidence" value="ECO:0007669"/>
    <property type="project" value="UniProtKB-UniRule"/>
</dbReference>
<dbReference type="OrthoDB" id="9806408at2"/>
<keyword evidence="11" id="KW-0012">Acyltransferase</keyword>
<dbReference type="GO" id="GO:0005737">
    <property type="term" value="C:cytoplasm"/>
    <property type="evidence" value="ECO:0007669"/>
    <property type="project" value="UniProtKB-SubCell"/>
</dbReference>
<dbReference type="Gene3D" id="3.40.718.10">
    <property type="entry name" value="Isopropylmalate Dehydrogenase"/>
    <property type="match status" value="1"/>
</dbReference>
<evidence type="ECO:0000256" key="4">
    <source>
        <dbReference type="ARBA" id="ARBA00022679"/>
    </source>
</evidence>
<evidence type="ECO:0000256" key="1">
    <source>
        <dbReference type="ARBA" id="ARBA00001232"/>
    </source>
</evidence>
<keyword evidence="2 10" id="KW-0963">Cytoplasm</keyword>
<organism evidence="11 12">
    <name type="scientific">Ammonifex thiophilus</name>
    <dbReference type="NCBI Taxonomy" id="444093"/>
    <lineage>
        <taxon>Bacteria</taxon>
        <taxon>Bacillati</taxon>
        <taxon>Bacillota</taxon>
        <taxon>Clostridia</taxon>
        <taxon>Thermoanaerobacterales</taxon>
        <taxon>Thermoanaerobacteraceae</taxon>
        <taxon>Ammonifex</taxon>
    </lineage>
</organism>
<evidence type="ECO:0000256" key="3">
    <source>
        <dbReference type="ARBA" id="ARBA00022516"/>
    </source>
</evidence>
<keyword evidence="3 10" id="KW-0444">Lipid biosynthesis</keyword>
<comment type="subcellular location">
    <subcellularLocation>
        <location evidence="10">Cytoplasm</location>
    </subcellularLocation>
    <text evidence="10">Associated with the membrane possibly through PlsY.</text>
</comment>
<keyword evidence="4 10" id="KW-0808">Transferase</keyword>
<comment type="function">
    <text evidence="10">Catalyzes the reversible formation of acyl-phosphate (acyl-PO(4)) from acyl-[acyl-carrier-protein] (acyl-ACP). This enzyme utilizes acyl-ACP as fatty acyl donor, but not acyl-CoA.</text>
</comment>
<dbReference type="InterPro" id="IPR012281">
    <property type="entry name" value="Phospholipid_synth_PlsX-like"/>
</dbReference>
<dbReference type="Proteomes" id="UP000256329">
    <property type="component" value="Unassembled WGS sequence"/>
</dbReference>
<dbReference type="Pfam" id="PF02504">
    <property type="entry name" value="FA_synthesis"/>
    <property type="match status" value="1"/>
</dbReference>
<keyword evidence="6 10" id="KW-0594">Phospholipid biosynthesis</keyword>
<proteinExistence type="inferred from homology"/>
<keyword evidence="12" id="KW-1185">Reference proteome</keyword>